<gene>
    <name evidence="3" type="ORF">FE240_00570</name>
</gene>
<dbReference type="Pfam" id="PF00497">
    <property type="entry name" value="SBP_bac_3"/>
    <property type="match status" value="1"/>
</dbReference>
<keyword evidence="4" id="KW-1185">Reference proteome</keyword>
<feature type="domain" description="Solute-binding protein family 3/N-terminal" evidence="2">
    <location>
        <begin position="21"/>
        <end position="241"/>
    </location>
</feature>
<proteinExistence type="predicted"/>
<evidence type="ECO:0000259" key="2">
    <source>
        <dbReference type="Pfam" id="PF00497"/>
    </source>
</evidence>
<feature type="chain" id="PRO_5023877009" evidence="1">
    <location>
        <begin position="21"/>
        <end position="242"/>
    </location>
</feature>
<name>A0A5J6WQI9_9GAMM</name>
<dbReference type="Gene3D" id="3.40.190.10">
    <property type="entry name" value="Periplasmic binding protein-like II"/>
    <property type="match status" value="2"/>
</dbReference>
<dbReference type="InterPro" id="IPR001638">
    <property type="entry name" value="Solute-binding_3/MltF_N"/>
</dbReference>
<evidence type="ECO:0000313" key="3">
    <source>
        <dbReference type="EMBL" id="QFI53339.1"/>
    </source>
</evidence>
<keyword evidence="1" id="KW-0732">Signal</keyword>
<protein>
    <submittedName>
        <fullName evidence="3">Amino acid ABC transporter substrate-binding protein</fullName>
    </submittedName>
</protein>
<dbReference type="PANTHER" id="PTHR38834:SF3">
    <property type="entry name" value="SOLUTE-BINDING PROTEIN FAMILY 3_N-TERMINAL DOMAIN-CONTAINING PROTEIN"/>
    <property type="match status" value="1"/>
</dbReference>
<dbReference type="KEGG" id="asim:FE240_00570"/>
<dbReference type="PANTHER" id="PTHR38834">
    <property type="entry name" value="PERIPLASMIC SUBSTRATE BINDING PROTEIN FAMILY 3"/>
    <property type="match status" value="1"/>
</dbReference>
<evidence type="ECO:0000256" key="1">
    <source>
        <dbReference type="SAM" id="SignalP"/>
    </source>
</evidence>
<evidence type="ECO:0000313" key="4">
    <source>
        <dbReference type="Proteomes" id="UP000594034"/>
    </source>
</evidence>
<reference evidence="3 4" key="1">
    <citation type="submission" date="2019-05" db="EMBL/GenBank/DDBJ databases">
        <title>OXA-830, a novel chromosomally encoded expanded-spectrum class D beta-lactamase in Aeromonas simiae.</title>
        <authorList>
            <person name="Zhou W."/>
            <person name="Chen Q."/>
        </authorList>
    </citation>
    <scope>NUCLEOTIDE SEQUENCE [LARGE SCALE GENOMIC DNA]</scope>
    <source>
        <strain evidence="3 4">A6</strain>
    </source>
</reference>
<dbReference type="Proteomes" id="UP000594034">
    <property type="component" value="Chromosome"/>
</dbReference>
<dbReference type="SUPFAM" id="SSF53850">
    <property type="entry name" value="Periplasmic binding protein-like II"/>
    <property type="match status" value="1"/>
</dbReference>
<dbReference type="RefSeq" id="WP_193002961.1">
    <property type="nucleotide sequence ID" value="NZ_CP040449.1"/>
</dbReference>
<sequence length="242" mass="28155">MRVWAAALCLLWLGSAQALQAVTEDKPPYNWQTPEGQVSGFSVAVLGELLARSHLTLDPPGVRLLPWARAYQLALHTPDTLIFSTARIPERESLFFWIGPITGSHTIWFWRLRNRPEVVWEDDQDRQQWRVGVVRSSAYREQLEKEGFVLRTVNREEDKFQMLLLRRVDLIAAPEAEVRFQMRRLGKDPALLAPVSVYNHDYEYYFALNRRSDPELARQLQEALEGMRLDGALARLQQEWLE</sequence>
<dbReference type="EMBL" id="CP040449">
    <property type="protein sequence ID" value="QFI53339.1"/>
    <property type="molecule type" value="Genomic_DNA"/>
</dbReference>
<feature type="signal peptide" evidence="1">
    <location>
        <begin position="1"/>
        <end position="20"/>
    </location>
</feature>
<dbReference type="AlphaFoldDB" id="A0A5J6WQI9"/>
<accession>A0A5J6WQI9</accession>
<organism evidence="3 4">
    <name type="scientific">Aeromonas simiae</name>
    <dbReference type="NCBI Taxonomy" id="218936"/>
    <lineage>
        <taxon>Bacteria</taxon>
        <taxon>Pseudomonadati</taxon>
        <taxon>Pseudomonadota</taxon>
        <taxon>Gammaproteobacteria</taxon>
        <taxon>Aeromonadales</taxon>
        <taxon>Aeromonadaceae</taxon>
        <taxon>Aeromonas</taxon>
    </lineage>
</organism>